<proteinExistence type="predicted"/>
<dbReference type="EMBL" id="JYDH01000663">
    <property type="protein sequence ID" value="KRY25928.1"/>
    <property type="molecule type" value="Genomic_DNA"/>
</dbReference>
<organism evidence="1 2">
    <name type="scientific">Trichinella spiralis</name>
    <name type="common">Trichina worm</name>
    <dbReference type="NCBI Taxonomy" id="6334"/>
    <lineage>
        <taxon>Eukaryota</taxon>
        <taxon>Metazoa</taxon>
        <taxon>Ecdysozoa</taxon>
        <taxon>Nematoda</taxon>
        <taxon>Enoplea</taxon>
        <taxon>Dorylaimia</taxon>
        <taxon>Trichinellida</taxon>
        <taxon>Trichinellidae</taxon>
        <taxon>Trichinella</taxon>
    </lineage>
</organism>
<reference evidence="1 2" key="1">
    <citation type="submission" date="2015-01" db="EMBL/GenBank/DDBJ databases">
        <title>Evolution of Trichinella species and genotypes.</title>
        <authorList>
            <person name="Korhonen P.K."/>
            <person name="Edoardo P."/>
            <person name="Giuseppe L.R."/>
            <person name="Gasser R.B."/>
        </authorList>
    </citation>
    <scope>NUCLEOTIDE SEQUENCE [LARGE SCALE GENOMIC DNA]</scope>
    <source>
        <strain evidence="1">ISS3</strain>
    </source>
</reference>
<dbReference type="Proteomes" id="UP000054776">
    <property type="component" value="Unassembled WGS sequence"/>
</dbReference>
<comment type="caution">
    <text evidence="1">The sequence shown here is derived from an EMBL/GenBank/DDBJ whole genome shotgun (WGS) entry which is preliminary data.</text>
</comment>
<evidence type="ECO:0000313" key="1">
    <source>
        <dbReference type="EMBL" id="KRY25928.1"/>
    </source>
</evidence>
<name>A0A0V1AM87_TRISP</name>
<protein>
    <submittedName>
        <fullName evidence="1">Uncharacterized protein</fullName>
    </submittedName>
</protein>
<accession>A0A0V1AM87</accession>
<evidence type="ECO:0000313" key="2">
    <source>
        <dbReference type="Proteomes" id="UP000054776"/>
    </source>
</evidence>
<dbReference type="AlphaFoldDB" id="A0A0V1AM87"/>
<keyword evidence="2" id="KW-1185">Reference proteome</keyword>
<dbReference type="InParanoid" id="A0A0V1AM87"/>
<gene>
    <name evidence="1" type="ORF">T01_1319</name>
</gene>
<sequence length="31" mass="3696">MTHLFVNISRNTQNLRWCDPVLSRVSSKMVY</sequence>